<dbReference type="RefSeq" id="WP_055741931.1">
    <property type="nucleotide sequence ID" value="NZ_JAAIWL010000038.1"/>
</dbReference>
<comment type="catalytic activity">
    <reaction evidence="8 9">
        <text>(1S,2R)-1-C-(indol-3-yl)glycerol 3-phosphate + L-serine = D-glyceraldehyde 3-phosphate + L-tryptophan + H2O</text>
        <dbReference type="Rhea" id="RHEA:10532"/>
        <dbReference type="ChEBI" id="CHEBI:15377"/>
        <dbReference type="ChEBI" id="CHEBI:33384"/>
        <dbReference type="ChEBI" id="CHEBI:57912"/>
        <dbReference type="ChEBI" id="CHEBI:58866"/>
        <dbReference type="ChEBI" id="CHEBI:59776"/>
        <dbReference type="EC" id="4.2.1.20"/>
    </reaction>
</comment>
<comment type="similarity">
    <text evidence="9 10">Belongs to the TrpA family.</text>
</comment>
<dbReference type="InterPro" id="IPR013785">
    <property type="entry name" value="Aldolase_TIM"/>
</dbReference>
<dbReference type="EC" id="4.2.1.20" evidence="9"/>
<dbReference type="CDD" id="cd04724">
    <property type="entry name" value="Tryptophan_synthase_alpha"/>
    <property type="match status" value="1"/>
</dbReference>
<name>A0A0Q3WRD7_9BACI</name>
<dbReference type="FunFam" id="3.20.20.70:FF:000037">
    <property type="entry name" value="Tryptophan synthase alpha chain"/>
    <property type="match status" value="1"/>
</dbReference>
<comment type="caution">
    <text evidence="11">The sequence shown here is derived from an EMBL/GenBank/DDBJ whole genome shotgun (WGS) entry which is preliminary data.</text>
</comment>
<dbReference type="Gene3D" id="3.20.20.70">
    <property type="entry name" value="Aldolase class I"/>
    <property type="match status" value="1"/>
</dbReference>
<sequence>MGKKKLSDAFAKVKENSDKAFVPYIMAGDGGLSILEERINLLEKLGATAIELGIPFSDPVADGPTIQAAGIRALKEEVTLSSILLELQKLKGTYNIPIVIMTYLNPIFAYGVKRFAEDCTKAGVDGIIIPDLPLEEEELVSSELEKEEIAFIRLVSITSTEERKTELANKTEGFLYAVTVAGITGTRDSYQNDIGEYLSSLKAISKSPVLAGFGVATPEHVKQLGQYCDGVVVGSKIIDLFQHHDLGGIQKLIQASKCNPVVG</sequence>
<dbReference type="InterPro" id="IPR018204">
    <property type="entry name" value="Trp_synthase_alpha_AS"/>
</dbReference>
<dbReference type="NCBIfam" id="TIGR00262">
    <property type="entry name" value="trpA"/>
    <property type="match status" value="1"/>
</dbReference>
<feature type="active site" description="Proton acceptor" evidence="9">
    <location>
        <position position="51"/>
    </location>
</feature>
<dbReference type="STRING" id="157838.AN964_21905"/>
<evidence type="ECO:0000256" key="1">
    <source>
        <dbReference type="ARBA" id="ARBA00003365"/>
    </source>
</evidence>
<dbReference type="EMBL" id="LJJC01000015">
    <property type="protein sequence ID" value="KQL50332.1"/>
    <property type="molecule type" value="Genomic_DNA"/>
</dbReference>
<evidence type="ECO:0000256" key="3">
    <source>
        <dbReference type="ARBA" id="ARBA00011270"/>
    </source>
</evidence>
<proteinExistence type="inferred from homology"/>
<dbReference type="InterPro" id="IPR011060">
    <property type="entry name" value="RibuloseP-bd_barrel"/>
</dbReference>
<dbReference type="UniPathway" id="UPA00035">
    <property type="reaction ID" value="UER00044"/>
</dbReference>
<dbReference type="Pfam" id="PF00290">
    <property type="entry name" value="Trp_syntA"/>
    <property type="match status" value="1"/>
</dbReference>
<keyword evidence="6 9" id="KW-0057">Aromatic amino acid biosynthesis</keyword>
<comment type="pathway">
    <text evidence="2 9">Amino-acid biosynthesis; L-tryptophan biosynthesis; L-tryptophan from chorismate: step 5/5.</text>
</comment>
<dbReference type="Proteomes" id="UP000051888">
    <property type="component" value="Unassembled WGS sequence"/>
</dbReference>
<evidence type="ECO:0000256" key="2">
    <source>
        <dbReference type="ARBA" id="ARBA00004733"/>
    </source>
</evidence>
<feature type="active site" description="Proton acceptor" evidence="9">
    <location>
        <position position="62"/>
    </location>
</feature>
<dbReference type="PROSITE" id="PS00167">
    <property type="entry name" value="TRP_SYNTHASE_ALPHA"/>
    <property type="match status" value="1"/>
</dbReference>
<comment type="subunit">
    <text evidence="3 9">Tetramer of two alpha and two beta chains.</text>
</comment>
<evidence type="ECO:0000256" key="7">
    <source>
        <dbReference type="ARBA" id="ARBA00023239"/>
    </source>
</evidence>
<dbReference type="SUPFAM" id="SSF51366">
    <property type="entry name" value="Ribulose-phoshate binding barrel"/>
    <property type="match status" value="1"/>
</dbReference>
<dbReference type="PANTHER" id="PTHR43406">
    <property type="entry name" value="TRYPTOPHAN SYNTHASE, ALPHA CHAIN"/>
    <property type="match status" value="1"/>
</dbReference>
<organism evidence="11 12">
    <name type="scientific">Heyndrickxia shackletonii</name>
    <dbReference type="NCBI Taxonomy" id="157838"/>
    <lineage>
        <taxon>Bacteria</taxon>
        <taxon>Bacillati</taxon>
        <taxon>Bacillota</taxon>
        <taxon>Bacilli</taxon>
        <taxon>Bacillales</taxon>
        <taxon>Bacillaceae</taxon>
        <taxon>Heyndrickxia</taxon>
    </lineage>
</organism>
<evidence type="ECO:0000313" key="11">
    <source>
        <dbReference type="EMBL" id="KQL50332.1"/>
    </source>
</evidence>
<dbReference type="GO" id="GO:0005829">
    <property type="term" value="C:cytosol"/>
    <property type="evidence" value="ECO:0007669"/>
    <property type="project" value="TreeGrafter"/>
</dbReference>
<dbReference type="OrthoDB" id="9804578at2"/>
<dbReference type="PATRIC" id="fig|157838.3.peg.4800"/>
<evidence type="ECO:0000256" key="4">
    <source>
        <dbReference type="ARBA" id="ARBA00022605"/>
    </source>
</evidence>
<evidence type="ECO:0000256" key="5">
    <source>
        <dbReference type="ARBA" id="ARBA00022822"/>
    </source>
</evidence>
<dbReference type="InterPro" id="IPR002028">
    <property type="entry name" value="Trp_synthase_suA"/>
</dbReference>
<evidence type="ECO:0000256" key="10">
    <source>
        <dbReference type="RuleBase" id="RU003662"/>
    </source>
</evidence>
<keyword evidence="12" id="KW-1185">Reference proteome</keyword>
<dbReference type="PANTHER" id="PTHR43406:SF1">
    <property type="entry name" value="TRYPTOPHAN SYNTHASE ALPHA CHAIN, CHLOROPLASTIC"/>
    <property type="match status" value="1"/>
</dbReference>
<keyword evidence="4 9" id="KW-0028">Amino-acid biosynthesis</keyword>
<protein>
    <recommendedName>
        <fullName evidence="9">Tryptophan synthase alpha chain</fullName>
        <ecNumber evidence="9">4.2.1.20</ecNumber>
    </recommendedName>
</protein>
<evidence type="ECO:0000256" key="6">
    <source>
        <dbReference type="ARBA" id="ARBA00023141"/>
    </source>
</evidence>
<dbReference type="AlphaFoldDB" id="A0A0Q3WRD7"/>
<evidence type="ECO:0000256" key="8">
    <source>
        <dbReference type="ARBA" id="ARBA00049047"/>
    </source>
</evidence>
<comment type="function">
    <text evidence="1 9">The alpha subunit is responsible for the aldol cleavage of indoleglycerol phosphate to indole and glyceraldehyde 3-phosphate.</text>
</comment>
<keyword evidence="5 9" id="KW-0822">Tryptophan biosynthesis</keyword>
<evidence type="ECO:0000256" key="9">
    <source>
        <dbReference type="HAMAP-Rule" id="MF_00131"/>
    </source>
</evidence>
<reference evidence="11 12" key="1">
    <citation type="submission" date="2015-09" db="EMBL/GenBank/DDBJ databases">
        <title>Genome sequencing project for genomic taxonomy and phylogenomics of Bacillus-like bacteria.</title>
        <authorList>
            <person name="Liu B."/>
            <person name="Wang J."/>
            <person name="Zhu Y."/>
            <person name="Liu G."/>
            <person name="Chen Q."/>
            <person name="Chen Z."/>
            <person name="Lan J."/>
            <person name="Che J."/>
            <person name="Ge C."/>
            <person name="Shi H."/>
            <person name="Pan Z."/>
            <person name="Liu X."/>
        </authorList>
    </citation>
    <scope>NUCLEOTIDE SEQUENCE [LARGE SCALE GENOMIC DNA]</scope>
    <source>
        <strain evidence="11 12">LMG 18435</strain>
    </source>
</reference>
<gene>
    <name evidence="9" type="primary">trpA</name>
    <name evidence="11" type="ORF">AN964_21905</name>
</gene>
<dbReference type="GO" id="GO:0004834">
    <property type="term" value="F:tryptophan synthase activity"/>
    <property type="evidence" value="ECO:0007669"/>
    <property type="project" value="UniProtKB-UniRule"/>
</dbReference>
<accession>A0A0Q3WRD7</accession>
<dbReference type="HAMAP" id="MF_00131">
    <property type="entry name" value="Trp_synth_alpha"/>
    <property type="match status" value="1"/>
</dbReference>
<evidence type="ECO:0000313" key="12">
    <source>
        <dbReference type="Proteomes" id="UP000051888"/>
    </source>
</evidence>
<keyword evidence="7 9" id="KW-0456">Lyase</keyword>